<sequence length="236" mass="26753">MANTDPIDDIPQTRDRRKELLERDLMEKACALFASKGYGGTSLADIAQAVGLTRAAVYYYFKNKEAVLEAIVNEVTNAPLREIETWRSTAPDKPADRLRTFVEMRVRGVLSRQVQMRMIEVTEAALPEDLLARHTEAKRRILEEYRQIIRAGIHAGEFKPSDERITAFGIIGMVNWSVYWVNPDGRMDTGEIASQLAEMAVRSVSVDKSRVDMFTDPKTAIATLREDLEYLSNLIK</sequence>
<evidence type="ECO:0000256" key="3">
    <source>
        <dbReference type="ARBA" id="ARBA00023163"/>
    </source>
</evidence>
<dbReference type="PROSITE" id="PS01081">
    <property type="entry name" value="HTH_TETR_1"/>
    <property type="match status" value="1"/>
</dbReference>
<name>A0A975WBR5_9RHOB</name>
<reference evidence="6 7" key="1">
    <citation type="submission" date="2016-10" db="EMBL/GenBank/DDBJ databases">
        <authorList>
            <person name="Varghese N."/>
            <person name="Submissions S."/>
        </authorList>
    </citation>
    <scope>NUCLEOTIDE SEQUENCE [LARGE SCALE GENOMIC DNA]</scope>
    <source>
        <strain evidence="6 7">FF3</strain>
    </source>
</reference>
<dbReference type="PRINTS" id="PR00455">
    <property type="entry name" value="HTHTETR"/>
</dbReference>
<comment type="caution">
    <text evidence="6">The sequence shown here is derived from an EMBL/GenBank/DDBJ whole genome shotgun (WGS) entry which is preliminary data.</text>
</comment>
<dbReference type="PANTHER" id="PTHR30055">
    <property type="entry name" value="HTH-TYPE TRANSCRIPTIONAL REGULATOR RUTR"/>
    <property type="match status" value="1"/>
</dbReference>
<dbReference type="PANTHER" id="PTHR30055:SF234">
    <property type="entry name" value="HTH-TYPE TRANSCRIPTIONAL REGULATOR BETI"/>
    <property type="match status" value="1"/>
</dbReference>
<protein>
    <submittedName>
        <fullName evidence="6">Transcriptional regulator, TetR family</fullName>
    </submittedName>
</protein>
<dbReference type="SUPFAM" id="SSF46689">
    <property type="entry name" value="Homeodomain-like"/>
    <property type="match status" value="1"/>
</dbReference>
<keyword evidence="7" id="KW-1185">Reference proteome</keyword>
<keyword evidence="1" id="KW-0805">Transcription regulation</keyword>
<dbReference type="InterPro" id="IPR001647">
    <property type="entry name" value="HTH_TetR"/>
</dbReference>
<dbReference type="InterPro" id="IPR036271">
    <property type="entry name" value="Tet_transcr_reg_TetR-rel_C_sf"/>
</dbReference>
<dbReference type="GeneID" id="80819268"/>
<dbReference type="SUPFAM" id="SSF48498">
    <property type="entry name" value="Tetracyclin repressor-like, C-terminal domain"/>
    <property type="match status" value="1"/>
</dbReference>
<evidence type="ECO:0000313" key="6">
    <source>
        <dbReference type="EMBL" id="SEJ81858.1"/>
    </source>
</evidence>
<evidence type="ECO:0000256" key="2">
    <source>
        <dbReference type="ARBA" id="ARBA00023125"/>
    </source>
</evidence>
<proteinExistence type="predicted"/>
<dbReference type="InterPro" id="IPR050109">
    <property type="entry name" value="HTH-type_TetR-like_transc_reg"/>
</dbReference>
<dbReference type="GO" id="GO:0003700">
    <property type="term" value="F:DNA-binding transcription factor activity"/>
    <property type="evidence" value="ECO:0007669"/>
    <property type="project" value="TreeGrafter"/>
</dbReference>
<dbReference type="Proteomes" id="UP000182932">
    <property type="component" value="Unassembled WGS sequence"/>
</dbReference>
<dbReference type="Gene3D" id="1.10.357.10">
    <property type="entry name" value="Tetracycline Repressor, domain 2"/>
    <property type="match status" value="1"/>
</dbReference>
<dbReference type="InterPro" id="IPR041490">
    <property type="entry name" value="KstR2_TetR_C"/>
</dbReference>
<gene>
    <name evidence="6" type="ORF">SAMN04487940_11118</name>
</gene>
<keyword evidence="2 4" id="KW-0238">DNA-binding</keyword>
<organism evidence="6 7">
    <name type="scientific">Marinovum algicola</name>
    <dbReference type="NCBI Taxonomy" id="42444"/>
    <lineage>
        <taxon>Bacteria</taxon>
        <taxon>Pseudomonadati</taxon>
        <taxon>Pseudomonadota</taxon>
        <taxon>Alphaproteobacteria</taxon>
        <taxon>Rhodobacterales</taxon>
        <taxon>Roseobacteraceae</taxon>
        <taxon>Marinovum</taxon>
    </lineage>
</organism>
<dbReference type="GO" id="GO:0000976">
    <property type="term" value="F:transcription cis-regulatory region binding"/>
    <property type="evidence" value="ECO:0007669"/>
    <property type="project" value="TreeGrafter"/>
</dbReference>
<evidence type="ECO:0000256" key="4">
    <source>
        <dbReference type="PROSITE-ProRule" id="PRU00335"/>
    </source>
</evidence>
<evidence type="ECO:0000313" key="7">
    <source>
        <dbReference type="Proteomes" id="UP000182932"/>
    </source>
</evidence>
<dbReference type="PROSITE" id="PS50977">
    <property type="entry name" value="HTH_TETR_2"/>
    <property type="match status" value="1"/>
</dbReference>
<accession>A0A975WBR5</accession>
<dbReference type="RefSeq" id="WP_074837313.1">
    <property type="nucleotide sequence ID" value="NZ_FNYY01000011.1"/>
</dbReference>
<dbReference type="Pfam" id="PF17932">
    <property type="entry name" value="TetR_C_24"/>
    <property type="match status" value="1"/>
</dbReference>
<keyword evidence="3" id="KW-0804">Transcription</keyword>
<feature type="DNA-binding region" description="H-T-H motif" evidence="4">
    <location>
        <begin position="42"/>
        <end position="61"/>
    </location>
</feature>
<evidence type="ECO:0000256" key="1">
    <source>
        <dbReference type="ARBA" id="ARBA00023015"/>
    </source>
</evidence>
<evidence type="ECO:0000259" key="5">
    <source>
        <dbReference type="PROSITE" id="PS50977"/>
    </source>
</evidence>
<dbReference type="EMBL" id="FNYY01000011">
    <property type="protein sequence ID" value="SEJ81858.1"/>
    <property type="molecule type" value="Genomic_DNA"/>
</dbReference>
<dbReference type="InterPro" id="IPR023772">
    <property type="entry name" value="DNA-bd_HTH_TetR-type_CS"/>
</dbReference>
<dbReference type="AlphaFoldDB" id="A0A975WBR5"/>
<dbReference type="Pfam" id="PF00440">
    <property type="entry name" value="TetR_N"/>
    <property type="match status" value="1"/>
</dbReference>
<feature type="domain" description="HTH tetR-type" evidence="5">
    <location>
        <begin position="19"/>
        <end position="79"/>
    </location>
</feature>
<dbReference type="InterPro" id="IPR009057">
    <property type="entry name" value="Homeodomain-like_sf"/>
</dbReference>